<evidence type="ECO:0000313" key="3">
    <source>
        <dbReference type="Proteomes" id="UP001179280"/>
    </source>
</evidence>
<protein>
    <submittedName>
        <fullName evidence="2">Stage II sporulation protein SA</fullName>
    </submittedName>
</protein>
<dbReference type="Gene3D" id="3.30.70.2720">
    <property type="match status" value="1"/>
</dbReference>
<dbReference type="Proteomes" id="UP001179280">
    <property type="component" value="Unassembled WGS sequence"/>
</dbReference>
<keyword evidence="1" id="KW-0812">Transmembrane</keyword>
<name>A0ABS2SZQ3_9BACI</name>
<comment type="caution">
    <text evidence="2">The sequence shown here is derived from an EMBL/GenBank/DDBJ whole genome shotgun (WGS) entry which is preliminary data.</text>
</comment>
<feature type="transmembrane region" description="Helical" evidence="1">
    <location>
        <begin position="67"/>
        <end position="87"/>
    </location>
</feature>
<evidence type="ECO:0000313" key="2">
    <source>
        <dbReference type="EMBL" id="MBM7841009.1"/>
    </source>
</evidence>
<dbReference type="Pfam" id="PF14171">
    <property type="entry name" value="SpoIISA_toxin"/>
    <property type="match status" value="1"/>
</dbReference>
<proteinExistence type="predicted"/>
<keyword evidence="1" id="KW-1133">Transmembrane helix</keyword>
<reference evidence="2" key="1">
    <citation type="submission" date="2021-01" db="EMBL/GenBank/DDBJ databases">
        <title>Genomic Encyclopedia of Type Strains, Phase IV (KMG-IV): sequencing the most valuable type-strain genomes for metagenomic binning, comparative biology and taxonomic classification.</title>
        <authorList>
            <person name="Goeker M."/>
        </authorList>
    </citation>
    <scope>NUCLEOTIDE SEQUENCE</scope>
    <source>
        <strain evidence="2">DSM 21943</strain>
    </source>
</reference>
<gene>
    <name evidence="2" type="ORF">JOC54_004308</name>
</gene>
<dbReference type="InterPro" id="IPR025940">
    <property type="entry name" value="SpoIISA_toxin"/>
</dbReference>
<feature type="transmembrane region" description="Helical" evidence="1">
    <location>
        <begin position="6"/>
        <end position="24"/>
    </location>
</feature>
<feature type="transmembrane region" description="Helical" evidence="1">
    <location>
        <begin position="36"/>
        <end position="55"/>
    </location>
</feature>
<evidence type="ECO:0000256" key="1">
    <source>
        <dbReference type="SAM" id="Phobius"/>
    </source>
</evidence>
<keyword evidence="3" id="KW-1185">Reference proteome</keyword>
<keyword evidence="1" id="KW-0472">Membrane</keyword>
<sequence length="257" mass="29702">MILIYQLFVWLIVVGLVFYVFASWKWEEATKRRLPLIRKCWYAAFVIGAALSWTLHPESLFENWQHYLIVACLFAVIDAFVFLSAYVKRFGSNVFTIDTGQLIEANDEVLQNQQKRLLAFFRLLKSDSINVYYGGHRAYITGVREILMRFAEKTEVEASVFPYVTKGDKDHLLIHFKDRSAVSATLERQDVYYGEKDKLIFIPVILQGEHHIIKLSSEERLTEFDALLFATLVAIYDLLSSGGEDGEDQHSQAHHLN</sequence>
<dbReference type="EMBL" id="JAFBCV010000020">
    <property type="protein sequence ID" value="MBM7841009.1"/>
    <property type="molecule type" value="Genomic_DNA"/>
</dbReference>
<organism evidence="2 3">
    <name type="scientific">Shouchella xiaoxiensis</name>
    <dbReference type="NCBI Taxonomy" id="766895"/>
    <lineage>
        <taxon>Bacteria</taxon>
        <taxon>Bacillati</taxon>
        <taxon>Bacillota</taxon>
        <taxon>Bacilli</taxon>
        <taxon>Bacillales</taxon>
        <taxon>Bacillaceae</taxon>
        <taxon>Shouchella</taxon>
    </lineage>
</organism>
<accession>A0ABS2SZQ3</accession>
<dbReference type="RefSeq" id="WP_204468908.1">
    <property type="nucleotide sequence ID" value="NZ_JAFBCV010000020.1"/>
</dbReference>